<reference evidence="1" key="2">
    <citation type="journal article" date="2015" name="Fish Shellfish Immunol.">
        <title>Early steps in the European eel (Anguilla anguilla)-Vibrio vulnificus interaction in the gills: Role of the RtxA13 toxin.</title>
        <authorList>
            <person name="Callol A."/>
            <person name="Pajuelo D."/>
            <person name="Ebbesson L."/>
            <person name="Teles M."/>
            <person name="MacKenzie S."/>
            <person name="Amaro C."/>
        </authorList>
    </citation>
    <scope>NUCLEOTIDE SEQUENCE</scope>
</reference>
<dbReference type="AlphaFoldDB" id="A0A0E9TJC6"/>
<name>A0A0E9TJC6_ANGAN</name>
<proteinExistence type="predicted"/>
<protein>
    <submittedName>
        <fullName evidence="1">Uncharacterized protein</fullName>
    </submittedName>
</protein>
<accession>A0A0E9TJC6</accession>
<sequence>MVFPKLSVALSQQSLDFIQFYQLSSWDLL</sequence>
<reference evidence="1" key="1">
    <citation type="submission" date="2014-11" db="EMBL/GenBank/DDBJ databases">
        <authorList>
            <person name="Amaro Gonzalez C."/>
        </authorList>
    </citation>
    <scope>NUCLEOTIDE SEQUENCE</scope>
</reference>
<dbReference type="EMBL" id="GBXM01055764">
    <property type="protein sequence ID" value="JAH52813.1"/>
    <property type="molecule type" value="Transcribed_RNA"/>
</dbReference>
<evidence type="ECO:0000313" key="1">
    <source>
        <dbReference type="EMBL" id="JAH52813.1"/>
    </source>
</evidence>
<organism evidence="1">
    <name type="scientific">Anguilla anguilla</name>
    <name type="common">European freshwater eel</name>
    <name type="synonym">Muraena anguilla</name>
    <dbReference type="NCBI Taxonomy" id="7936"/>
    <lineage>
        <taxon>Eukaryota</taxon>
        <taxon>Metazoa</taxon>
        <taxon>Chordata</taxon>
        <taxon>Craniata</taxon>
        <taxon>Vertebrata</taxon>
        <taxon>Euteleostomi</taxon>
        <taxon>Actinopterygii</taxon>
        <taxon>Neopterygii</taxon>
        <taxon>Teleostei</taxon>
        <taxon>Anguilliformes</taxon>
        <taxon>Anguillidae</taxon>
        <taxon>Anguilla</taxon>
    </lineage>
</organism>